<evidence type="ECO:0000256" key="3">
    <source>
        <dbReference type="ARBA" id="ARBA00023274"/>
    </source>
</evidence>
<accession>A0A9Q0RGV1</accession>
<gene>
    <name evidence="4" type="ORF">M0811_14572</name>
</gene>
<comment type="caution">
    <text evidence="4">The sequence shown here is derived from an EMBL/GenBank/DDBJ whole genome shotgun (WGS) entry which is preliminary data.</text>
</comment>
<dbReference type="GO" id="GO:0006412">
    <property type="term" value="P:translation"/>
    <property type="evidence" value="ECO:0007669"/>
    <property type="project" value="InterPro"/>
</dbReference>
<dbReference type="PANTHER" id="PTHR36427">
    <property type="entry name" value="54S RIBOSOMAL PROTEIN L1, MITOCHONDRIAL"/>
    <property type="match status" value="1"/>
</dbReference>
<dbReference type="CDD" id="cd00403">
    <property type="entry name" value="Ribosomal_L1"/>
    <property type="match status" value="1"/>
</dbReference>
<protein>
    <submittedName>
        <fullName evidence="4">60S ribosomal protein L10A</fullName>
    </submittedName>
</protein>
<dbReference type="InterPro" id="IPR028364">
    <property type="entry name" value="Ribosomal_uL1/biogenesis"/>
</dbReference>
<comment type="similarity">
    <text evidence="1">Belongs to the universal ribosomal protein uL1 family.</text>
</comment>
<dbReference type="GO" id="GO:0003723">
    <property type="term" value="F:RNA binding"/>
    <property type="evidence" value="ECO:0007669"/>
    <property type="project" value="InterPro"/>
</dbReference>
<name>A0A9Q0RGV1_ANAIG</name>
<dbReference type="EMBL" id="JAPDFW010000036">
    <property type="protein sequence ID" value="KAJ5079138.1"/>
    <property type="molecule type" value="Genomic_DNA"/>
</dbReference>
<dbReference type="Proteomes" id="UP001149090">
    <property type="component" value="Unassembled WGS sequence"/>
</dbReference>
<dbReference type="Gene3D" id="3.30.190.20">
    <property type="match status" value="1"/>
</dbReference>
<keyword evidence="3" id="KW-0687">Ribonucleoprotein</keyword>
<dbReference type="PIRSF" id="PIRSF002155">
    <property type="entry name" value="Ribosomal_L1"/>
    <property type="match status" value="1"/>
</dbReference>
<reference evidence="4" key="1">
    <citation type="submission" date="2022-10" db="EMBL/GenBank/DDBJ databases">
        <title>Novel sulphate-reducing endosymbionts in the free-living metamonad Anaeramoeba.</title>
        <authorList>
            <person name="Jerlstrom-Hultqvist J."/>
            <person name="Cepicka I."/>
            <person name="Gallot-Lavallee L."/>
            <person name="Salas-Leiva D."/>
            <person name="Curtis B.A."/>
            <person name="Zahonova K."/>
            <person name="Pipaliya S."/>
            <person name="Dacks J."/>
            <person name="Roger A.J."/>
        </authorList>
    </citation>
    <scope>NUCLEOTIDE SEQUENCE</scope>
    <source>
        <strain evidence="4">BMAN</strain>
    </source>
</reference>
<evidence type="ECO:0000256" key="2">
    <source>
        <dbReference type="ARBA" id="ARBA00022980"/>
    </source>
</evidence>
<keyword evidence="5" id="KW-1185">Reference proteome</keyword>
<proteinExistence type="inferred from homology"/>
<dbReference type="InterPro" id="IPR023674">
    <property type="entry name" value="Ribosomal_uL1-like"/>
</dbReference>
<dbReference type="PANTHER" id="PTHR36427:SF3">
    <property type="entry name" value="LARGE RIBOSOMAL SUBUNIT PROTEIN UL1M"/>
    <property type="match status" value="1"/>
</dbReference>
<dbReference type="InterPro" id="IPR002143">
    <property type="entry name" value="Ribosomal_uL1"/>
</dbReference>
<dbReference type="GO" id="GO:0003735">
    <property type="term" value="F:structural constituent of ribosome"/>
    <property type="evidence" value="ECO:0007669"/>
    <property type="project" value="InterPro"/>
</dbReference>
<dbReference type="GO" id="GO:0015934">
    <property type="term" value="C:large ribosomal subunit"/>
    <property type="evidence" value="ECO:0007669"/>
    <property type="project" value="InterPro"/>
</dbReference>
<dbReference type="Pfam" id="PF00687">
    <property type="entry name" value="Ribosomal_L1"/>
    <property type="match status" value="1"/>
</dbReference>
<keyword evidence="2 4" id="KW-0689">Ribosomal protein</keyword>
<evidence type="ECO:0000313" key="5">
    <source>
        <dbReference type="Proteomes" id="UP001149090"/>
    </source>
</evidence>
<dbReference type="OMA" id="CTHNEAL"/>
<dbReference type="InterPro" id="IPR016095">
    <property type="entry name" value="Ribosomal_uL1_3-a/b-sand"/>
</dbReference>
<dbReference type="OrthoDB" id="2449818at2759"/>
<evidence type="ECO:0000313" key="4">
    <source>
        <dbReference type="EMBL" id="KAJ5079138.1"/>
    </source>
</evidence>
<dbReference type="SUPFAM" id="SSF56808">
    <property type="entry name" value="Ribosomal protein L1"/>
    <property type="match status" value="1"/>
</dbReference>
<evidence type="ECO:0000256" key="1">
    <source>
        <dbReference type="ARBA" id="ARBA00010531"/>
    </source>
</evidence>
<dbReference type="AlphaFoldDB" id="A0A9Q0RGV1"/>
<organism evidence="4 5">
    <name type="scientific">Anaeramoeba ignava</name>
    <name type="common">Anaerobic marine amoeba</name>
    <dbReference type="NCBI Taxonomy" id="1746090"/>
    <lineage>
        <taxon>Eukaryota</taxon>
        <taxon>Metamonada</taxon>
        <taxon>Anaeramoebidae</taxon>
        <taxon>Anaeramoeba</taxon>
    </lineage>
</organism>
<dbReference type="Gene3D" id="3.40.50.790">
    <property type="match status" value="1"/>
</dbReference>
<sequence>MSKLNTTNLDQALNQIYNYLSEKKRKFTETFELQITLKNYDIQKDKRFSEFVKLPHIIKPKMKICVIGDETHCEEAKNLSIPFVDIGTISSFSGNDKLAKQWSKRYDGFLASDKLLKKVTRTVGSLLNKLGKFPKIITHEDSLEDKILEMKQTIHFQLKKALNLNTAIGTTELSKQELKENIVSALDFLVSLLKKRWQNIDKVYLKSTMSPSFQLF</sequence>